<dbReference type="OrthoDB" id="5376804at2759"/>
<dbReference type="EMBL" id="MU005586">
    <property type="protein sequence ID" value="KAF2682598.1"/>
    <property type="molecule type" value="Genomic_DNA"/>
</dbReference>
<evidence type="ECO:0000313" key="2">
    <source>
        <dbReference type="Proteomes" id="UP000799291"/>
    </source>
</evidence>
<reference evidence="1" key="1">
    <citation type="journal article" date="2020" name="Stud. Mycol.">
        <title>101 Dothideomycetes genomes: a test case for predicting lifestyles and emergence of pathogens.</title>
        <authorList>
            <person name="Haridas S."/>
            <person name="Albert R."/>
            <person name="Binder M."/>
            <person name="Bloem J."/>
            <person name="Labutti K."/>
            <person name="Salamov A."/>
            <person name="Andreopoulos B."/>
            <person name="Baker S."/>
            <person name="Barry K."/>
            <person name="Bills G."/>
            <person name="Bluhm B."/>
            <person name="Cannon C."/>
            <person name="Castanera R."/>
            <person name="Culley D."/>
            <person name="Daum C."/>
            <person name="Ezra D."/>
            <person name="Gonzalez J."/>
            <person name="Henrissat B."/>
            <person name="Kuo A."/>
            <person name="Liang C."/>
            <person name="Lipzen A."/>
            <person name="Lutzoni F."/>
            <person name="Magnuson J."/>
            <person name="Mondo S."/>
            <person name="Nolan M."/>
            <person name="Ohm R."/>
            <person name="Pangilinan J."/>
            <person name="Park H.-J."/>
            <person name="Ramirez L."/>
            <person name="Alfaro M."/>
            <person name="Sun H."/>
            <person name="Tritt A."/>
            <person name="Yoshinaga Y."/>
            <person name="Zwiers L.-H."/>
            <person name="Turgeon B."/>
            <person name="Goodwin S."/>
            <person name="Spatafora J."/>
            <person name="Crous P."/>
            <person name="Grigoriev I."/>
        </authorList>
    </citation>
    <scope>NUCLEOTIDE SEQUENCE</scope>
    <source>
        <strain evidence="1">CBS 122367</strain>
    </source>
</reference>
<dbReference type="Pfam" id="PF11374">
    <property type="entry name" value="DUF3176"/>
    <property type="match status" value="1"/>
</dbReference>
<dbReference type="InterPro" id="IPR021514">
    <property type="entry name" value="DUF3176"/>
</dbReference>
<evidence type="ECO:0000313" key="1">
    <source>
        <dbReference type="EMBL" id="KAF2682598.1"/>
    </source>
</evidence>
<protein>
    <submittedName>
        <fullName evidence="1">Uncharacterized protein</fullName>
    </submittedName>
</protein>
<dbReference type="AlphaFoldDB" id="A0A6G1IWV3"/>
<name>A0A6G1IWV3_9PLEO</name>
<dbReference type="PANTHER" id="PTHR35394">
    <property type="entry name" value="DUF3176 DOMAIN-CONTAINING PROTEIN"/>
    <property type="match status" value="1"/>
</dbReference>
<keyword evidence="2" id="KW-1185">Reference proteome</keyword>
<feature type="non-terminal residue" evidence="1">
    <location>
        <position position="174"/>
    </location>
</feature>
<dbReference type="PANTHER" id="PTHR35394:SF5">
    <property type="entry name" value="DUF3176 DOMAIN-CONTAINING PROTEIN"/>
    <property type="match status" value="1"/>
</dbReference>
<accession>A0A6G1IWV3</accession>
<dbReference type="Proteomes" id="UP000799291">
    <property type="component" value="Unassembled WGS sequence"/>
</dbReference>
<gene>
    <name evidence="1" type="ORF">K458DRAFT_341263</name>
</gene>
<organism evidence="1 2">
    <name type="scientific">Lentithecium fluviatile CBS 122367</name>
    <dbReference type="NCBI Taxonomy" id="1168545"/>
    <lineage>
        <taxon>Eukaryota</taxon>
        <taxon>Fungi</taxon>
        <taxon>Dikarya</taxon>
        <taxon>Ascomycota</taxon>
        <taxon>Pezizomycotina</taxon>
        <taxon>Dothideomycetes</taxon>
        <taxon>Pleosporomycetidae</taxon>
        <taxon>Pleosporales</taxon>
        <taxon>Massarineae</taxon>
        <taxon>Lentitheciaceae</taxon>
        <taxon>Lentithecium</taxon>
    </lineage>
</organism>
<proteinExistence type="predicted"/>
<sequence length="174" mass="19164">MSDQPLAVWKWGIQPNTVIVILITISKSAQLVPIVECLGQLKWVHFEGEPRALSHMETFNNAARGPWGSLKLLLQLGLRERFPPCLASLGATLTIFLLAFEPFTQQIMKISVRNRALSDFVGIAPLVAGLPNSAVDYLKSGEEAVSFGYIMRGLRMGRPSVVPSYAHCPTQKCD</sequence>